<sequence length="121" mass="14076">MNYQAINLNEKFSKFNEHWSPKVIIEMNDYQFKLVKIQGDFVWHNHKDTDEVFFVIDGEMSIIFRDGEVKLSEGEMFVIPKGVEHKTYAENECQAMIVEPKGVVNTGETNSELTAEDDVWI</sequence>
<dbReference type="InterPro" id="IPR052044">
    <property type="entry name" value="PKS_Associated_Protein"/>
</dbReference>
<proteinExistence type="predicted"/>
<protein>
    <submittedName>
        <fullName evidence="2">Cupin domain-containing protein</fullName>
    </submittedName>
</protein>
<comment type="caution">
    <text evidence="2">The sequence shown here is derived from an EMBL/GenBank/DDBJ whole genome shotgun (WGS) entry which is preliminary data.</text>
</comment>
<dbReference type="Gene3D" id="2.60.120.10">
    <property type="entry name" value="Jelly Rolls"/>
    <property type="match status" value="1"/>
</dbReference>
<dbReference type="SUPFAM" id="SSF51182">
    <property type="entry name" value="RmlC-like cupins"/>
    <property type="match status" value="1"/>
</dbReference>
<dbReference type="RefSeq" id="WP_326121907.1">
    <property type="nucleotide sequence ID" value="NZ_JARSFG010000003.1"/>
</dbReference>
<accession>A0AAW9NHF6</accession>
<dbReference type="PANTHER" id="PTHR36114:SF1">
    <property type="entry name" value="16.7 KDA PROTEIN IN WHIE LOCUS"/>
    <property type="match status" value="1"/>
</dbReference>
<dbReference type="Pfam" id="PF07883">
    <property type="entry name" value="Cupin_2"/>
    <property type="match status" value="1"/>
</dbReference>
<reference evidence="2 3" key="1">
    <citation type="submission" date="2023-03" db="EMBL/GenBank/DDBJ databases">
        <title>Bacillus Genome Sequencing.</title>
        <authorList>
            <person name="Dunlap C."/>
        </authorList>
    </citation>
    <scope>NUCLEOTIDE SEQUENCE [LARGE SCALE GENOMIC DNA]</scope>
    <source>
        <strain evidence="2 3">B-59205</strain>
    </source>
</reference>
<dbReference type="PANTHER" id="PTHR36114">
    <property type="entry name" value="16.7 KDA PROTEIN IN WHIE LOCUS"/>
    <property type="match status" value="1"/>
</dbReference>
<dbReference type="InterPro" id="IPR014710">
    <property type="entry name" value="RmlC-like_jellyroll"/>
</dbReference>
<keyword evidence="3" id="KW-1185">Reference proteome</keyword>
<dbReference type="Proteomes" id="UP001344888">
    <property type="component" value="Unassembled WGS sequence"/>
</dbReference>
<organism evidence="2 3">
    <name type="scientific">Metasolibacillus meyeri</name>
    <dbReference type="NCBI Taxonomy" id="1071052"/>
    <lineage>
        <taxon>Bacteria</taxon>
        <taxon>Bacillati</taxon>
        <taxon>Bacillota</taxon>
        <taxon>Bacilli</taxon>
        <taxon>Bacillales</taxon>
        <taxon>Caryophanaceae</taxon>
        <taxon>Metasolibacillus</taxon>
    </lineage>
</organism>
<dbReference type="InterPro" id="IPR011051">
    <property type="entry name" value="RmlC_Cupin_sf"/>
</dbReference>
<dbReference type="CDD" id="cd02226">
    <property type="entry name" value="cupin_YdbB-like"/>
    <property type="match status" value="1"/>
</dbReference>
<dbReference type="AlphaFoldDB" id="A0AAW9NHF6"/>
<feature type="domain" description="Cupin type-2" evidence="1">
    <location>
        <begin position="38"/>
        <end position="91"/>
    </location>
</feature>
<evidence type="ECO:0000259" key="1">
    <source>
        <dbReference type="Pfam" id="PF07883"/>
    </source>
</evidence>
<name>A0AAW9NHF6_9BACL</name>
<evidence type="ECO:0000313" key="2">
    <source>
        <dbReference type="EMBL" id="MEC1177152.1"/>
    </source>
</evidence>
<dbReference type="InterPro" id="IPR013096">
    <property type="entry name" value="Cupin_2"/>
</dbReference>
<evidence type="ECO:0000313" key="3">
    <source>
        <dbReference type="Proteomes" id="UP001344888"/>
    </source>
</evidence>
<dbReference type="EMBL" id="JARSFG010000003">
    <property type="protein sequence ID" value="MEC1177152.1"/>
    <property type="molecule type" value="Genomic_DNA"/>
</dbReference>
<gene>
    <name evidence="2" type="ORF">P9B03_01530</name>
</gene>